<sequence>MGTRFPDNECNATLVKGPQSCITGSEMRLKNGHVGFNYRTYCRSSDASIFVWWNLKIYRDTFRRICDSIALSIANLWVSVSRTISLMELYSVYYALPLCSSKQGLCHIRLGPSRQR</sequence>
<gene>
    <name evidence="1" type="ORF">BDDG_00647</name>
</gene>
<proteinExistence type="predicted"/>
<dbReference type="EMBL" id="GG749408">
    <property type="protein sequence ID" value="EGE77710.2"/>
    <property type="molecule type" value="Genomic_DNA"/>
</dbReference>
<accession>F2T451</accession>
<dbReference type="HOGENOM" id="CLU_1326064_0_0_1"/>
<evidence type="ECO:0000313" key="1">
    <source>
        <dbReference type="EMBL" id="EGE77710.2"/>
    </source>
</evidence>
<dbReference type="AlphaFoldDB" id="F2T451"/>
<reference evidence="1" key="1">
    <citation type="submission" date="2010-03" db="EMBL/GenBank/DDBJ databases">
        <title>Annotation of Blastomyces dermatitidis strain ATCC 18188.</title>
        <authorList>
            <consortium name="The Broad Institute Genome Sequencing Platform"/>
            <consortium name="Broad Institute Genome Sequencing Center for Infectious Disease."/>
            <person name="Cuomo C."/>
            <person name="Klein B."/>
            <person name="Sullivan T."/>
            <person name="Heitman J."/>
            <person name="Young S."/>
            <person name="Zeng Q."/>
            <person name="Gargeya S."/>
            <person name="Alvarado L."/>
            <person name="Berlin A.M."/>
            <person name="Chapman S.B."/>
            <person name="Chen Z."/>
            <person name="Freedman E."/>
            <person name="Gellesch M."/>
            <person name="Goldberg J."/>
            <person name="Griggs A."/>
            <person name="Gujja S."/>
            <person name="Heilman E."/>
            <person name="Heiman D."/>
            <person name="Howarth C."/>
            <person name="Mehta T."/>
            <person name="Neiman D."/>
            <person name="Pearson M."/>
            <person name="Roberts A."/>
            <person name="Saif S."/>
            <person name="Shea T."/>
            <person name="Shenoy N."/>
            <person name="Sisk P."/>
            <person name="Stolte C."/>
            <person name="Sykes S."/>
            <person name="White J."/>
            <person name="Yandava C."/>
            <person name="Haas B."/>
            <person name="Nusbaum C."/>
            <person name="Birren B."/>
        </authorList>
    </citation>
    <scope>NUCLEOTIDE SEQUENCE [LARGE SCALE GENOMIC DNA]</scope>
    <source>
        <strain evidence="1">ATCC 18188</strain>
    </source>
</reference>
<name>F2T451_AJEDA</name>
<dbReference type="Proteomes" id="UP000007802">
    <property type="component" value="Unassembled WGS sequence"/>
</dbReference>
<protein>
    <submittedName>
        <fullName evidence="1">Uncharacterized protein</fullName>
    </submittedName>
</protein>
<organism evidence="1">
    <name type="scientific">Ajellomyces dermatitidis (strain ATCC 18188 / CBS 674.68)</name>
    <name type="common">Blastomyces dermatitidis</name>
    <dbReference type="NCBI Taxonomy" id="653446"/>
    <lineage>
        <taxon>Eukaryota</taxon>
        <taxon>Fungi</taxon>
        <taxon>Dikarya</taxon>
        <taxon>Ascomycota</taxon>
        <taxon>Pezizomycotina</taxon>
        <taxon>Eurotiomycetes</taxon>
        <taxon>Eurotiomycetidae</taxon>
        <taxon>Onygenales</taxon>
        <taxon>Ajellomycetaceae</taxon>
        <taxon>Blastomyces</taxon>
    </lineage>
</organism>